<protein>
    <recommendedName>
        <fullName evidence="2">Mutator-like transposase domain-containing protein</fullName>
    </recommendedName>
</protein>
<dbReference type="Proteomes" id="UP000663829">
    <property type="component" value="Unassembled WGS sequence"/>
</dbReference>
<dbReference type="Proteomes" id="UP000681722">
    <property type="component" value="Unassembled WGS sequence"/>
</dbReference>
<keyword evidence="5" id="KW-1185">Reference proteome</keyword>
<name>A0A815ZHA2_9BILA</name>
<organism evidence="3 5">
    <name type="scientific">Didymodactylos carnosus</name>
    <dbReference type="NCBI Taxonomy" id="1234261"/>
    <lineage>
        <taxon>Eukaryota</taxon>
        <taxon>Metazoa</taxon>
        <taxon>Spiralia</taxon>
        <taxon>Gnathifera</taxon>
        <taxon>Rotifera</taxon>
        <taxon>Eurotatoria</taxon>
        <taxon>Bdelloidea</taxon>
        <taxon>Philodinida</taxon>
        <taxon>Philodinidae</taxon>
        <taxon>Didymodactylos</taxon>
    </lineage>
</organism>
<reference evidence="3" key="1">
    <citation type="submission" date="2021-02" db="EMBL/GenBank/DDBJ databases">
        <authorList>
            <person name="Nowell W R."/>
        </authorList>
    </citation>
    <scope>NUCLEOTIDE SEQUENCE</scope>
</reference>
<evidence type="ECO:0000313" key="5">
    <source>
        <dbReference type="Proteomes" id="UP000663829"/>
    </source>
</evidence>
<evidence type="ECO:0000259" key="2">
    <source>
        <dbReference type="Pfam" id="PF20700"/>
    </source>
</evidence>
<evidence type="ECO:0000256" key="1">
    <source>
        <dbReference type="SAM" id="MobiDB-lite"/>
    </source>
</evidence>
<comment type="caution">
    <text evidence="3">The sequence shown here is derived from an EMBL/GenBank/DDBJ whole genome shotgun (WGS) entry which is preliminary data.</text>
</comment>
<feature type="compositionally biased region" description="Acidic residues" evidence="1">
    <location>
        <begin position="31"/>
        <end position="40"/>
    </location>
</feature>
<dbReference type="EMBL" id="CAJOBC010098399">
    <property type="protein sequence ID" value="CAF4453811.1"/>
    <property type="molecule type" value="Genomic_DNA"/>
</dbReference>
<gene>
    <name evidence="3" type="ORF">GPM918_LOCUS41340</name>
    <name evidence="4" type="ORF">SRO942_LOCUS42377</name>
</gene>
<dbReference type="Pfam" id="PF20700">
    <property type="entry name" value="Mutator"/>
    <property type="match status" value="1"/>
</dbReference>
<dbReference type="InterPro" id="IPR049012">
    <property type="entry name" value="Mutator_transp_dom"/>
</dbReference>
<feature type="domain" description="Mutator-like transposase" evidence="2">
    <location>
        <begin position="67"/>
        <end position="288"/>
    </location>
</feature>
<feature type="non-terminal residue" evidence="3">
    <location>
        <position position="1"/>
    </location>
</feature>
<dbReference type="AlphaFoldDB" id="A0A815ZHA2"/>
<dbReference type="OrthoDB" id="10059293at2759"/>
<accession>A0A815ZHA2</accession>
<proteinExistence type="predicted"/>
<evidence type="ECO:0000313" key="3">
    <source>
        <dbReference type="EMBL" id="CAF1584782.1"/>
    </source>
</evidence>
<feature type="compositionally biased region" description="Polar residues" evidence="1">
    <location>
        <begin position="8"/>
        <end position="23"/>
    </location>
</feature>
<evidence type="ECO:0000313" key="4">
    <source>
        <dbReference type="EMBL" id="CAF4453811.1"/>
    </source>
</evidence>
<dbReference type="EMBL" id="CAJNOQ010032376">
    <property type="protein sequence ID" value="CAF1584782.1"/>
    <property type="molecule type" value="Genomic_DNA"/>
</dbReference>
<feature type="region of interest" description="Disordered" evidence="1">
    <location>
        <begin position="1"/>
        <end position="42"/>
    </location>
</feature>
<sequence>SRLPPLNKSPSQKKLESSISRFEQSYKDESNSEESFDSTDDEKQRQEVLVRKMIMIANVNIITSIRNFLETINQFKCPKCDKTDSYCFHITKRLGLVYFINFICSNCENVIRFTNGGRIMTSQTKNSQMTDMNMMLVLGGALVGLNRRGLSKVVGTLGMLPPVKMRNFQKYENELVVATREAADKSMSTAANEARSHFSSNDTSVSVDGTWMTQGFSSLHGGGTLISVSNPSKVLDYEILSRKCSVCCGLLGIKEKDGEKYKELLDEHLSGCEANYEGSAGGMESAAVRH</sequence>